<comment type="caution">
    <text evidence="1">The sequence shown here is derived from an EMBL/GenBank/DDBJ whole genome shotgun (WGS) entry which is preliminary data.</text>
</comment>
<protein>
    <recommendedName>
        <fullName evidence="3">CopG family transcriptional regulator</fullName>
    </recommendedName>
</protein>
<evidence type="ECO:0000313" key="2">
    <source>
        <dbReference type="Proteomes" id="UP001523216"/>
    </source>
</evidence>
<evidence type="ECO:0000313" key="1">
    <source>
        <dbReference type="EMBL" id="MCM4082481.1"/>
    </source>
</evidence>
<dbReference type="EMBL" id="JAMQOL010000048">
    <property type="protein sequence ID" value="MCM4082481.1"/>
    <property type="molecule type" value="Genomic_DNA"/>
</dbReference>
<name>A0ABT0Y8W0_9ACTN</name>
<accession>A0ABT0Y8W0</accession>
<sequence length="149" mass="16576">MTAPRSVRFDAEVLSRLDRYVREHPGSSSSSVANMFIDEALRTYEHPGVTFRPGPTGRRAALAGGPDIWEVVAALNAVRDEDPEIDSAALLRQLAEVTGLASAQVGVALRYYAAYPDEIDERIVLNNEVADREEQLWEAQQKLLQKRKP</sequence>
<keyword evidence="2" id="KW-1185">Reference proteome</keyword>
<dbReference type="RefSeq" id="WP_251802209.1">
    <property type="nucleotide sequence ID" value="NZ_JAMQOL010000048.1"/>
</dbReference>
<proteinExistence type="predicted"/>
<gene>
    <name evidence="1" type="ORF">LXN57_33430</name>
</gene>
<organism evidence="1 2">
    <name type="scientific">Paractinoplanes hotanensis</name>
    <dbReference type="NCBI Taxonomy" id="2906497"/>
    <lineage>
        <taxon>Bacteria</taxon>
        <taxon>Bacillati</taxon>
        <taxon>Actinomycetota</taxon>
        <taxon>Actinomycetes</taxon>
        <taxon>Micromonosporales</taxon>
        <taxon>Micromonosporaceae</taxon>
        <taxon>Paractinoplanes</taxon>
    </lineage>
</organism>
<evidence type="ECO:0008006" key="3">
    <source>
        <dbReference type="Google" id="ProtNLM"/>
    </source>
</evidence>
<dbReference type="Proteomes" id="UP001523216">
    <property type="component" value="Unassembled WGS sequence"/>
</dbReference>
<reference evidence="1 2" key="1">
    <citation type="submission" date="2022-06" db="EMBL/GenBank/DDBJ databases">
        <title>Actinoplanes abujensis sp. nov., isolated from Nigerian arid soil.</title>
        <authorList>
            <person name="Ding P."/>
        </authorList>
    </citation>
    <scope>NUCLEOTIDE SEQUENCE [LARGE SCALE GENOMIC DNA]</scope>
    <source>
        <strain evidence="2">TRM88002</strain>
    </source>
</reference>